<dbReference type="Proteomes" id="UP000036403">
    <property type="component" value="Unassembled WGS sequence"/>
</dbReference>
<evidence type="ECO:0000256" key="1">
    <source>
        <dbReference type="SAM" id="MobiDB-lite"/>
    </source>
</evidence>
<keyword evidence="3" id="KW-1185">Reference proteome</keyword>
<sequence length="130" mass="15025">MGKKEKRRRTSLDEDKKNRRLRRKIQRLEEKLDRQKEERQAAKNTLDNKSRRDDEAQATDVPAVKPPDNRAPEALPTELPSDAPQEVPEHEIELQQEIVDIIGACLESDKKTAAAIHKDVALRWSEIVKK</sequence>
<dbReference type="OrthoDB" id="7701249at2759"/>
<proteinExistence type="predicted"/>
<feature type="region of interest" description="Disordered" evidence="1">
    <location>
        <begin position="1"/>
        <end position="89"/>
    </location>
</feature>
<dbReference type="PaxDb" id="67767-A0A0J7JVX3"/>
<evidence type="ECO:0000313" key="2">
    <source>
        <dbReference type="EMBL" id="KMQ82388.1"/>
    </source>
</evidence>
<feature type="non-terminal residue" evidence="2">
    <location>
        <position position="130"/>
    </location>
</feature>
<gene>
    <name evidence="2" type="ORF">RF55_23158</name>
</gene>
<feature type="compositionally biased region" description="Basic and acidic residues" evidence="1">
    <location>
        <begin position="26"/>
        <end position="55"/>
    </location>
</feature>
<dbReference type="EMBL" id="LBMM01025845">
    <property type="protein sequence ID" value="KMQ82388.1"/>
    <property type="molecule type" value="Genomic_DNA"/>
</dbReference>
<accession>A0A0J7JVX3</accession>
<comment type="caution">
    <text evidence="2">The sequence shown here is derived from an EMBL/GenBank/DDBJ whole genome shotgun (WGS) entry which is preliminary data.</text>
</comment>
<reference evidence="2 3" key="1">
    <citation type="submission" date="2015-04" db="EMBL/GenBank/DDBJ databases">
        <title>Lasius niger genome sequencing.</title>
        <authorList>
            <person name="Konorov E.A."/>
            <person name="Nikitin M.A."/>
            <person name="Kirill M.V."/>
            <person name="Chang P."/>
        </authorList>
    </citation>
    <scope>NUCLEOTIDE SEQUENCE [LARGE SCALE GENOMIC DNA]</scope>
    <source>
        <tissue evidence="2">Whole</tissue>
    </source>
</reference>
<dbReference type="AlphaFoldDB" id="A0A0J7JVX3"/>
<evidence type="ECO:0000313" key="3">
    <source>
        <dbReference type="Proteomes" id="UP000036403"/>
    </source>
</evidence>
<name>A0A0J7JVX3_LASNI</name>
<protein>
    <submittedName>
        <fullName evidence="2">Uncharacterized protein</fullName>
    </submittedName>
</protein>
<organism evidence="2 3">
    <name type="scientific">Lasius niger</name>
    <name type="common">Black garden ant</name>
    <dbReference type="NCBI Taxonomy" id="67767"/>
    <lineage>
        <taxon>Eukaryota</taxon>
        <taxon>Metazoa</taxon>
        <taxon>Ecdysozoa</taxon>
        <taxon>Arthropoda</taxon>
        <taxon>Hexapoda</taxon>
        <taxon>Insecta</taxon>
        <taxon>Pterygota</taxon>
        <taxon>Neoptera</taxon>
        <taxon>Endopterygota</taxon>
        <taxon>Hymenoptera</taxon>
        <taxon>Apocrita</taxon>
        <taxon>Aculeata</taxon>
        <taxon>Formicoidea</taxon>
        <taxon>Formicidae</taxon>
        <taxon>Formicinae</taxon>
        <taxon>Lasius</taxon>
        <taxon>Lasius</taxon>
    </lineage>
</organism>